<reference evidence="2" key="1">
    <citation type="journal article" date="2024" name="Proc. Natl. Acad. Sci. U.S.A.">
        <title>Extraordinary preservation of gene collinearity over three hundred million years revealed in homosporous lycophytes.</title>
        <authorList>
            <person name="Li C."/>
            <person name="Wickell D."/>
            <person name="Kuo L.Y."/>
            <person name="Chen X."/>
            <person name="Nie B."/>
            <person name="Liao X."/>
            <person name="Peng D."/>
            <person name="Ji J."/>
            <person name="Jenkins J."/>
            <person name="Williams M."/>
            <person name="Shu S."/>
            <person name="Plott C."/>
            <person name="Barry K."/>
            <person name="Rajasekar S."/>
            <person name="Grimwood J."/>
            <person name="Han X."/>
            <person name="Sun S."/>
            <person name="Hou Z."/>
            <person name="He W."/>
            <person name="Dai G."/>
            <person name="Sun C."/>
            <person name="Schmutz J."/>
            <person name="Leebens-Mack J.H."/>
            <person name="Li F.W."/>
            <person name="Wang L."/>
        </authorList>
    </citation>
    <scope>NUCLEOTIDE SEQUENCE [LARGE SCALE GENOMIC DNA]</scope>
    <source>
        <strain evidence="2">cv. PW_Plant_1</strain>
    </source>
</reference>
<keyword evidence="2" id="KW-1185">Reference proteome</keyword>
<comment type="caution">
    <text evidence="1">The sequence shown here is derived from an EMBL/GenBank/DDBJ whole genome shotgun (WGS) entry which is preliminary data.</text>
</comment>
<dbReference type="Proteomes" id="UP001162992">
    <property type="component" value="Chromosome 13"/>
</dbReference>
<protein>
    <submittedName>
        <fullName evidence="1">Uncharacterized protein</fullName>
    </submittedName>
</protein>
<dbReference type="EMBL" id="CM055104">
    <property type="protein sequence ID" value="KAJ7533219.1"/>
    <property type="molecule type" value="Genomic_DNA"/>
</dbReference>
<accession>A0ACC2BTW0</accession>
<organism evidence="1 2">
    <name type="scientific">Diphasiastrum complanatum</name>
    <name type="common">Issler's clubmoss</name>
    <name type="synonym">Lycopodium complanatum</name>
    <dbReference type="NCBI Taxonomy" id="34168"/>
    <lineage>
        <taxon>Eukaryota</taxon>
        <taxon>Viridiplantae</taxon>
        <taxon>Streptophyta</taxon>
        <taxon>Embryophyta</taxon>
        <taxon>Tracheophyta</taxon>
        <taxon>Lycopodiopsida</taxon>
        <taxon>Lycopodiales</taxon>
        <taxon>Lycopodiaceae</taxon>
        <taxon>Lycopodioideae</taxon>
        <taxon>Diphasiastrum</taxon>
    </lineage>
</organism>
<evidence type="ECO:0000313" key="1">
    <source>
        <dbReference type="EMBL" id="KAJ7533219.1"/>
    </source>
</evidence>
<proteinExistence type="predicted"/>
<evidence type="ECO:0000313" key="2">
    <source>
        <dbReference type="Proteomes" id="UP001162992"/>
    </source>
</evidence>
<sequence>MAGSTRSVAVLSKDISRTQPAAFDQNLAMTAAGIRSRTRTQLTKGVYRIKQSSGVLHSQALVWRARSGSHLACTPIMMPQNVRWQNLRLSLDALCTTHRGTSGNSLVIQTSIENGPIIWPLISHAFDCFFQASKLFKSIWRLKVSYQFSHSRKRVTYLKTGIYLQNVRGYLDSRTSKETEKGKEKIQEQWGSVRSLATAVGGTASGSADKQGNGDKAWTIDDSANLYRIEGWGAPYFLINSAGHVAVRPLGSSDGSDELDITELVDALRRRNLQLPIVLRFPEIVQHRMQQLQECFDTAISKYNYQRHFQGVFPVKCNHDRYLLEDIVKFGQDCKFGLEAGSKPELLIAISKLKGCDDALLICNGYKDRVYIQSVLLARQLGVNAIVVLEKMDELDMVIEASRTLDVKPLIGIRAKLSVKHGGHWGETSGDKGKFGLTVNEIVRVVYTLREEHMLDCLQLLHFHIGSQIPSISIIKEAMREASHTYCELALMGAPMQYIDVGGGLGIDYDGSKGQSTASTNYSMQNYANDVLAALIDACVLKGVAQPIVISESGRALASHHSVLIFDVLSTSHHSKGSSLTNLEVLAKNAPSCVKPIDSKGSSALDAENSCSGLTAGDQGAGEYLLSTFYQVLNTVDHTNFQEAYNDAKQFKLEAWSLFKLGCLSLEKRAEADALYEAICHKVVEYFRGCDLPDELQELNNSLAPVYHINLSVFRSAPDSWAIRQVFPIMPLQRLNEMSTIQASLADLTCDSDGKFDQFVGANGDIVSVLPVHELQKGEVYYMGLFLGGVYQEIMGSAHNLFGRTNVIHVRAKPINNQGKVNNAQNNRGGYTFERVIKGQTMEEVMRTVQHVGEDMMEELRREAEEAVSSGRLSIEEAQTLLVNYKCSLGSYTYLSK</sequence>
<gene>
    <name evidence="1" type="ORF">O6H91_13G038200</name>
</gene>
<name>A0ACC2BTW0_DIPCM</name>